<feature type="compositionally biased region" description="Low complexity" evidence="1">
    <location>
        <begin position="152"/>
        <end position="166"/>
    </location>
</feature>
<evidence type="ECO:0000313" key="3">
    <source>
        <dbReference type="Proteomes" id="UP000194236"/>
    </source>
</evidence>
<keyword evidence="3" id="KW-1185">Reference proteome</keyword>
<dbReference type="GO" id="GO:0005737">
    <property type="term" value="C:cytoplasm"/>
    <property type="evidence" value="ECO:0007669"/>
    <property type="project" value="TreeGrafter"/>
</dbReference>
<evidence type="ECO:0000256" key="1">
    <source>
        <dbReference type="SAM" id="MobiDB-lite"/>
    </source>
</evidence>
<accession>A0A1Y3B764</accession>
<dbReference type="GO" id="GO:0034450">
    <property type="term" value="F:ubiquitin-ubiquitin ligase activity"/>
    <property type="evidence" value="ECO:0007669"/>
    <property type="project" value="TreeGrafter"/>
</dbReference>
<name>A0A1Y3B764_EURMA</name>
<sequence length="275" mass="29354">MLSSTSSTNLPESFRRNAISNALISMENVVQITNSMVGLARAYSIVMRHIADLMVIIRETTTNEIGCIDFPFYAINPIESKQLLQMIEDRLLDTWNWLINSMDATETQLRFGCALSNRRLTTTVSRGISSSTSGSNTAISSSGSGTAGVGGSNSNSGSAGYTASSNPRSLRLRTFQSQDEMAMLPTFNRNSLRGRTSGVTNYVFNRTSAGSSAAAQVSSVSGVATGSGNLSGTGGSNASTNESNQAAHRDFLNYAMSLMRAHSNEHYDSLPVLDV</sequence>
<gene>
    <name evidence="2" type="ORF">BLA29_008976</name>
</gene>
<evidence type="ECO:0000313" key="2">
    <source>
        <dbReference type="EMBL" id="OTF76700.1"/>
    </source>
</evidence>
<dbReference type="PANTHER" id="PTHR46276:SF1">
    <property type="entry name" value="E3 UBIQUITIN-PROTEIN LIGASE UBR5"/>
    <property type="match status" value="1"/>
</dbReference>
<feature type="compositionally biased region" description="Low complexity" evidence="1">
    <location>
        <begin position="125"/>
        <end position="144"/>
    </location>
</feature>
<organism evidence="2 3">
    <name type="scientific">Euroglyphus maynei</name>
    <name type="common">Mayne's house dust mite</name>
    <dbReference type="NCBI Taxonomy" id="6958"/>
    <lineage>
        <taxon>Eukaryota</taxon>
        <taxon>Metazoa</taxon>
        <taxon>Ecdysozoa</taxon>
        <taxon>Arthropoda</taxon>
        <taxon>Chelicerata</taxon>
        <taxon>Arachnida</taxon>
        <taxon>Acari</taxon>
        <taxon>Acariformes</taxon>
        <taxon>Sarcoptiformes</taxon>
        <taxon>Astigmata</taxon>
        <taxon>Psoroptidia</taxon>
        <taxon>Analgoidea</taxon>
        <taxon>Pyroglyphidae</taxon>
        <taxon>Pyroglyphinae</taxon>
        <taxon>Euroglyphus</taxon>
    </lineage>
</organism>
<dbReference type="GO" id="GO:0000209">
    <property type="term" value="P:protein polyubiquitination"/>
    <property type="evidence" value="ECO:0007669"/>
    <property type="project" value="TreeGrafter"/>
</dbReference>
<reference evidence="2 3" key="1">
    <citation type="submission" date="2017-03" db="EMBL/GenBank/DDBJ databases">
        <title>Genome Survey of Euroglyphus maynei.</title>
        <authorList>
            <person name="Arlian L.G."/>
            <person name="Morgan M.S."/>
            <person name="Rider S.D."/>
        </authorList>
    </citation>
    <scope>NUCLEOTIDE SEQUENCE [LARGE SCALE GENOMIC DNA]</scope>
    <source>
        <strain evidence="2">Arlian Lab</strain>
        <tissue evidence="2">Whole body</tissue>
    </source>
</reference>
<feature type="region of interest" description="Disordered" evidence="1">
    <location>
        <begin position="125"/>
        <end position="168"/>
    </location>
</feature>
<dbReference type="GO" id="GO:0005634">
    <property type="term" value="C:nucleus"/>
    <property type="evidence" value="ECO:0007669"/>
    <property type="project" value="TreeGrafter"/>
</dbReference>
<dbReference type="Proteomes" id="UP000194236">
    <property type="component" value="Unassembled WGS sequence"/>
</dbReference>
<dbReference type="PANTHER" id="PTHR46276">
    <property type="entry name" value="E3 UBIQUITIN-PROTEIN LIGASE UBR5"/>
    <property type="match status" value="1"/>
</dbReference>
<dbReference type="GO" id="GO:0090263">
    <property type="term" value="P:positive regulation of canonical Wnt signaling pathway"/>
    <property type="evidence" value="ECO:0007669"/>
    <property type="project" value="TreeGrafter"/>
</dbReference>
<protein>
    <submittedName>
        <fullName evidence="2">Uncharacterized protein</fullName>
    </submittedName>
</protein>
<proteinExistence type="predicted"/>
<comment type="caution">
    <text evidence="2">The sequence shown here is derived from an EMBL/GenBank/DDBJ whole genome shotgun (WGS) entry which is preliminary data.</text>
</comment>
<dbReference type="EMBL" id="MUJZ01036245">
    <property type="protein sequence ID" value="OTF76700.1"/>
    <property type="molecule type" value="Genomic_DNA"/>
</dbReference>
<feature type="non-terminal residue" evidence="2">
    <location>
        <position position="275"/>
    </location>
</feature>
<dbReference type="AlphaFoldDB" id="A0A1Y3B764"/>